<protein>
    <submittedName>
        <fullName evidence="3">LicD family protein</fullName>
    </submittedName>
</protein>
<dbReference type="EMBL" id="PPTX01000003">
    <property type="protein sequence ID" value="RDB81148.1"/>
    <property type="molecule type" value="Genomic_DNA"/>
</dbReference>
<proteinExistence type="predicted"/>
<dbReference type="PANTHER" id="PTHR43404">
    <property type="entry name" value="LIPOPOLYSACCHARIDE CHOLINEPHOSPHOTRANSFERASE LICD"/>
    <property type="match status" value="1"/>
</dbReference>
<sequence>MREIALEEMKQLELEIMVDIDAFCRKHGLRYYLAVGTLLGAVRHKGFIPWDDDIDIVIPRADYEQFYDLFKEEHRDSFLQVVSYRDKSSIYPFFKVVDTRTVVFEEYVDSRYSSGVWVDIFPLDALPEDNSLFEANRRTKRIYDVVVANTDIATTPLRKLAKKVLKPLVGRRDIYAVARELDQVAASVPMEEGCDVGVVIWGYNERERMPYSILESVELEFEGKRFFAPRDYDANLTAIFGDYMTLPPESERLPHLCRAYWKDEEPNG</sequence>
<gene>
    <name evidence="4" type="ORF">C1853_14560</name>
    <name evidence="3" type="ORF">C1872_03650</name>
    <name evidence="2" type="ORF">C1875_07730</name>
</gene>
<evidence type="ECO:0000313" key="5">
    <source>
        <dbReference type="Proteomes" id="UP000253752"/>
    </source>
</evidence>
<evidence type="ECO:0000313" key="4">
    <source>
        <dbReference type="EMBL" id="RDC34358.1"/>
    </source>
</evidence>
<evidence type="ECO:0000313" key="2">
    <source>
        <dbReference type="EMBL" id="RDB70256.1"/>
    </source>
</evidence>
<dbReference type="GO" id="GO:0009100">
    <property type="term" value="P:glycoprotein metabolic process"/>
    <property type="evidence" value="ECO:0007669"/>
    <property type="project" value="UniProtKB-ARBA"/>
</dbReference>
<evidence type="ECO:0000313" key="3">
    <source>
        <dbReference type="EMBL" id="RDB81148.1"/>
    </source>
</evidence>
<dbReference type="InterPro" id="IPR007074">
    <property type="entry name" value="LicD/FKTN/FKRP_NTP_transf"/>
</dbReference>
<reference evidence="5 6" key="1">
    <citation type="journal article" date="2018" name="Elife">
        <title>Discovery and characterization of a prevalent human gut bacterial enzyme sufficient for the inactivation of a family of plant toxins.</title>
        <authorList>
            <person name="Koppel N."/>
            <person name="Bisanz J.E."/>
            <person name="Pandelia M.E."/>
            <person name="Turnbaugh P.J."/>
            <person name="Balskus E.P."/>
        </authorList>
    </citation>
    <scope>NUCLEOTIDE SEQUENCE [LARGE SCALE GENOMIC DNA]</scope>
    <source>
        <strain evidence="4 6">16A</strain>
        <strain evidence="3 5">MR1 #12</strain>
        <strain evidence="2 7">W1 BHI 6</strain>
    </source>
</reference>
<dbReference type="Proteomes" id="UP000253915">
    <property type="component" value="Unassembled WGS sequence"/>
</dbReference>
<accession>A0A369MXB1</accession>
<dbReference type="EMBL" id="PPTU01000010">
    <property type="protein sequence ID" value="RDB70256.1"/>
    <property type="molecule type" value="Genomic_DNA"/>
</dbReference>
<dbReference type="InterPro" id="IPR052942">
    <property type="entry name" value="LPS_cholinephosphotransferase"/>
</dbReference>
<organism evidence="3 5">
    <name type="scientific">Eggerthella lenta</name>
    <name type="common">Eubacterium lentum</name>
    <dbReference type="NCBI Taxonomy" id="84112"/>
    <lineage>
        <taxon>Bacteria</taxon>
        <taxon>Bacillati</taxon>
        <taxon>Actinomycetota</taxon>
        <taxon>Coriobacteriia</taxon>
        <taxon>Eggerthellales</taxon>
        <taxon>Eggerthellaceae</taxon>
        <taxon>Eggerthella</taxon>
    </lineage>
</organism>
<evidence type="ECO:0000313" key="7">
    <source>
        <dbReference type="Proteomes" id="UP000253970"/>
    </source>
</evidence>
<evidence type="ECO:0000313" key="6">
    <source>
        <dbReference type="Proteomes" id="UP000253915"/>
    </source>
</evidence>
<dbReference type="Pfam" id="PF04991">
    <property type="entry name" value="LicD"/>
    <property type="match status" value="1"/>
</dbReference>
<dbReference type="Proteomes" id="UP000253752">
    <property type="component" value="Unassembled WGS sequence"/>
</dbReference>
<dbReference type="PANTHER" id="PTHR43404:SF2">
    <property type="entry name" value="LIPOPOLYSACCHARIDE CHOLINEPHOSPHOTRANSFERASE LICD"/>
    <property type="match status" value="1"/>
</dbReference>
<dbReference type="RefSeq" id="WP_086414457.1">
    <property type="nucleotide sequence ID" value="NZ_AP025575.1"/>
</dbReference>
<comment type="caution">
    <text evidence="3">The sequence shown here is derived from an EMBL/GenBank/DDBJ whole genome shotgun (WGS) entry which is preliminary data.</text>
</comment>
<dbReference type="AlphaFoldDB" id="A0A369MXB1"/>
<dbReference type="GeneID" id="69511466"/>
<name>A0A369MXB1_EGGLN</name>
<dbReference type="Proteomes" id="UP000253970">
    <property type="component" value="Unassembled WGS sequence"/>
</dbReference>
<evidence type="ECO:0000259" key="1">
    <source>
        <dbReference type="Pfam" id="PF04991"/>
    </source>
</evidence>
<feature type="domain" description="LicD/FKTN/FKRP nucleotidyltransferase" evidence="1">
    <location>
        <begin position="24"/>
        <end position="241"/>
    </location>
</feature>
<dbReference type="EMBL" id="PPUQ01000030">
    <property type="protein sequence ID" value="RDC34358.1"/>
    <property type="molecule type" value="Genomic_DNA"/>
</dbReference>